<accession>A0A0S4J4D8</accession>
<reference evidence="3" key="1">
    <citation type="submission" date="2015-09" db="EMBL/GenBank/DDBJ databases">
        <authorList>
            <consortium name="Pathogen Informatics"/>
        </authorList>
    </citation>
    <scope>NUCLEOTIDE SEQUENCE [LARGE SCALE GENOMIC DNA]</scope>
    <source>
        <strain evidence="3">Lake Konstanz</strain>
    </source>
</reference>
<keyword evidence="3" id="KW-1185">Reference proteome</keyword>
<feature type="transmembrane region" description="Helical" evidence="1">
    <location>
        <begin position="41"/>
        <end position="58"/>
    </location>
</feature>
<proteinExistence type="predicted"/>
<protein>
    <submittedName>
        <fullName evidence="2">Membrane-associated protein, putative</fullName>
    </submittedName>
</protein>
<dbReference type="OrthoDB" id="247134at2759"/>
<name>A0A0S4J4D8_BODSA</name>
<evidence type="ECO:0000256" key="1">
    <source>
        <dbReference type="SAM" id="Phobius"/>
    </source>
</evidence>
<dbReference type="Proteomes" id="UP000051952">
    <property type="component" value="Unassembled WGS sequence"/>
</dbReference>
<dbReference type="OMA" id="ICAIRYF"/>
<gene>
    <name evidence="2" type="ORF">BSAL_92200</name>
</gene>
<sequence length="113" mass="12881">MRRFAPLVAKATPKTAARSFFYPGAGESGIWAASGYRMLQITWAFMFLTFFATYRIVFCRYSTKRQLVGDSTDLWEDDGTVLEGEEAIANLKIQHERIMPFMNAIQEKLDAAQ</sequence>
<keyword evidence="1" id="KW-1133">Transmembrane helix</keyword>
<evidence type="ECO:0000313" key="3">
    <source>
        <dbReference type="Proteomes" id="UP000051952"/>
    </source>
</evidence>
<keyword evidence="1" id="KW-0472">Membrane</keyword>
<evidence type="ECO:0000313" key="2">
    <source>
        <dbReference type="EMBL" id="CUG86253.1"/>
    </source>
</evidence>
<dbReference type="EMBL" id="CYKH01001272">
    <property type="protein sequence ID" value="CUG86253.1"/>
    <property type="molecule type" value="Genomic_DNA"/>
</dbReference>
<dbReference type="VEuPathDB" id="TriTrypDB:BSAL_92200"/>
<dbReference type="AlphaFoldDB" id="A0A0S4J4D8"/>
<keyword evidence="1" id="KW-0812">Transmembrane</keyword>
<organism evidence="2 3">
    <name type="scientific">Bodo saltans</name>
    <name type="common">Flagellated protozoan</name>
    <dbReference type="NCBI Taxonomy" id="75058"/>
    <lineage>
        <taxon>Eukaryota</taxon>
        <taxon>Discoba</taxon>
        <taxon>Euglenozoa</taxon>
        <taxon>Kinetoplastea</taxon>
        <taxon>Metakinetoplastina</taxon>
        <taxon>Eubodonida</taxon>
        <taxon>Bodonidae</taxon>
        <taxon>Bodo</taxon>
    </lineage>
</organism>